<dbReference type="GO" id="GO:0000149">
    <property type="term" value="F:SNARE binding"/>
    <property type="evidence" value="ECO:0007669"/>
    <property type="project" value="TreeGrafter"/>
</dbReference>
<dbReference type="AlphaFoldDB" id="A0A836BWR5"/>
<evidence type="ECO:0000256" key="7">
    <source>
        <dbReference type="SAM" id="Coils"/>
    </source>
</evidence>
<keyword evidence="4" id="KW-0653">Protein transport</keyword>
<keyword evidence="3 8" id="KW-0812">Transmembrane</keyword>
<dbReference type="PANTHER" id="PTHR21230:SF79">
    <property type="entry name" value="T-SNARE COILED-COIL HOMOLOGY DOMAIN-CONTAINING PROTEIN"/>
    <property type="match status" value="1"/>
</dbReference>
<keyword evidence="6 8" id="KW-0472">Membrane</keyword>
<dbReference type="PROSITE" id="PS50192">
    <property type="entry name" value="T_SNARE"/>
    <property type="match status" value="1"/>
</dbReference>
<dbReference type="GO" id="GO:0031902">
    <property type="term" value="C:late endosome membrane"/>
    <property type="evidence" value="ECO:0007669"/>
    <property type="project" value="TreeGrafter"/>
</dbReference>
<organism evidence="10 11">
    <name type="scientific">Edaphochlamys debaryana</name>
    <dbReference type="NCBI Taxonomy" id="47281"/>
    <lineage>
        <taxon>Eukaryota</taxon>
        <taxon>Viridiplantae</taxon>
        <taxon>Chlorophyta</taxon>
        <taxon>core chlorophytes</taxon>
        <taxon>Chlorophyceae</taxon>
        <taxon>CS clade</taxon>
        <taxon>Chlamydomonadales</taxon>
        <taxon>Chlamydomonadales incertae sedis</taxon>
        <taxon>Edaphochlamys</taxon>
    </lineage>
</organism>
<sequence length="266" mass="29238">MSKETTARQGDKEKVEALVKSINKQLRAAKTLIKDFEREARADGMPVGELLARKRALAVDLNLYIRRKEDCVRAHACRGTHELTVLAQTPAAHLEAMSNTQLMDGARTLATSTDQTLDRTLQVVTETQAVGMEMASTLHEQRRKLDKIMDGLDGLRFTLRKATQVVRDIARGLLTDKCIAFLLLLVVCGVVAIIVLKVVNPKKVKEGAVGAYNQTMLLCMADPECNKTLYDTTGAIQTAVNATGFGRRALLGRALHHVLEFNATLT</sequence>
<evidence type="ECO:0000256" key="2">
    <source>
        <dbReference type="ARBA" id="ARBA00022448"/>
    </source>
</evidence>
<dbReference type="GO" id="GO:0012507">
    <property type="term" value="C:ER to Golgi transport vesicle membrane"/>
    <property type="evidence" value="ECO:0007669"/>
    <property type="project" value="TreeGrafter"/>
</dbReference>
<name>A0A836BWR5_9CHLO</name>
<gene>
    <name evidence="10" type="ORF">HYH03_009697</name>
</gene>
<accession>A0A836BWR5</accession>
<dbReference type="EMBL" id="JAEHOE010000048">
    <property type="protein sequence ID" value="KAG2491966.1"/>
    <property type="molecule type" value="Genomic_DNA"/>
</dbReference>
<dbReference type="OrthoDB" id="19261at2759"/>
<evidence type="ECO:0000256" key="1">
    <source>
        <dbReference type="ARBA" id="ARBA00004211"/>
    </source>
</evidence>
<evidence type="ECO:0000256" key="8">
    <source>
        <dbReference type="SAM" id="Phobius"/>
    </source>
</evidence>
<feature type="domain" description="T-SNARE coiled-coil homology" evidence="9">
    <location>
        <begin position="107"/>
        <end position="169"/>
    </location>
</feature>
<reference evidence="10" key="1">
    <citation type="journal article" date="2020" name="bioRxiv">
        <title>Comparative genomics of Chlamydomonas.</title>
        <authorList>
            <person name="Craig R.J."/>
            <person name="Hasan A.R."/>
            <person name="Ness R.W."/>
            <person name="Keightley P.D."/>
        </authorList>
    </citation>
    <scope>NUCLEOTIDE SEQUENCE</scope>
    <source>
        <strain evidence="10">CCAP 11/70</strain>
    </source>
</reference>
<comment type="subcellular location">
    <subcellularLocation>
        <location evidence="1">Membrane</location>
        <topology evidence="1">Single-pass type IV membrane protein</topology>
    </subcellularLocation>
</comment>
<evidence type="ECO:0000256" key="6">
    <source>
        <dbReference type="ARBA" id="ARBA00023136"/>
    </source>
</evidence>
<dbReference type="SUPFAM" id="SSF58038">
    <property type="entry name" value="SNARE fusion complex"/>
    <property type="match status" value="1"/>
</dbReference>
<keyword evidence="11" id="KW-1185">Reference proteome</keyword>
<feature type="coiled-coil region" evidence="7">
    <location>
        <begin position="12"/>
        <end position="39"/>
    </location>
</feature>
<dbReference type="PANTHER" id="PTHR21230">
    <property type="entry name" value="VESICLE TRANSPORT V-SNARE PROTEIN VTI1-RELATED"/>
    <property type="match status" value="1"/>
</dbReference>
<dbReference type="GO" id="GO:0031201">
    <property type="term" value="C:SNARE complex"/>
    <property type="evidence" value="ECO:0007669"/>
    <property type="project" value="TreeGrafter"/>
</dbReference>
<protein>
    <recommendedName>
        <fullName evidence="9">t-SNARE coiled-coil homology domain-containing protein</fullName>
    </recommendedName>
</protein>
<dbReference type="GO" id="GO:0005484">
    <property type="term" value="F:SNAP receptor activity"/>
    <property type="evidence" value="ECO:0007669"/>
    <property type="project" value="TreeGrafter"/>
</dbReference>
<evidence type="ECO:0000256" key="5">
    <source>
        <dbReference type="ARBA" id="ARBA00022989"/>
    </source>
</evidence>
<dbReference type="GO" id="GO:0006906">
    <property type="term" value="P:vesicle fusion"/>
    <property type="evidence" value="ECO:0007669"/>
    <property type="project" value="TreeGrafter"/>
</dbReference>
<evidence type="ECO:0000313" key="10">
    <source>
        <dbReference type="EMBL" id="KAG2491966.1"/>
    </source>
</evidence>
<feature type="transmembrane region" description="Helical" evidence="8">
    <location>
        <begin position="179"/>
        <end position="199"/>
    </location>
</feature>
<keyword evidence="7" id="KW-0175">Coiled coil</keyword>
<dbReference type="Proteomes" id="UP000612055">
    <property type="component" value="Unassembled WGS sequence"/>
</dbReference>
<dbReference type="GO" id="GO:0005794">
    <property type="term" value="C:Golgi apparatus"/>
    <property type="evidence" value="ECO:0007669"/>
    <property type="project" value="TreeGrafter"/>
</dbReference>
<evidence type="ECO:0000256" key="4">
    <source>
        <dbReference type="ARBA" id="ARBA00022927"/>
    </source>
</evidence>
<dbReference type="GO" id="GO:0005789">
    <property type="term" value="C:endoplasmic reticulum membrane"/>
    <property type="evidence" value="ECO:0007669"/>
    <property type="project" value="TreeGrafter"/>
</dbReference>
<evidence type="ECO:0000256" key="3">
    <source>
        <dbReference type="ARBA" id="ARBA00022692"/>
    </source>
</evidence>
<keyword evidence="2" id="KW-0813">Transport</keyword>
<evidence type="ECO:0000259" key="9">
    <source>
        <dbReference type="PROSITE" id="PS50192"/>
    </source>
</evidence>
<dbReference type="InterPro" id="IPR000727">
    <property type="entry name" value="T_SNARE_dom"/>
</dbReference>
<comment type="caution">
    <text evidence="10">The sequence shown here is derived from an EMBL/GenBank/DDBJ whole genome shotgun (WGS) entry which is preliminary data.</text>
</comment>
<proteinExistence type="predicted"/>
<dbReference type="Gene3D" id="1.20.5.110">
    <property type="match status" value="1"/>
</dbReference>
<dbReference type="GO" id="GO:0015031">
    <property type="term" value="P:protein transport"/>
    <property type="evidence" value="ECO:0007669"/>
    <property type="project" value="UniProtKB-KW"/>
</dbReference>
<evidence type="ECO:0000313" key="11">
    <source>
        <dbReference type="Proteomes" id="UP000612055"/>
    </source>
</evidence>
<keyword evidence="5 8" id="KW-1133">Transmembrane helix</keyword>